<evidence type="ECO:0000313" key="3">
    <source>
        <dbReference type="Proteomes" id="UP001064297"/>
    </source>
</evidence>
<dbReference type="SMART" id="SM00530">
    <property type="entry name" value="HTH_XRE"/>
    <property type="match status" value="1"/>
</dbReference>
<dbReference type="GO" id="GO:0003677">
    <property type="term" value="F:DNA binding"/>
    <property type="evidence" value="ECO:0007669"/>
    <property type="project" value="InterPro"/>
</dbReference>
<dbReference type="InterPro" id="IPR010982">
    <property type="entry name" value="Lambda_DNA-bd_dom_sf"/>
</dbReference>
<reference evidence="2" key="1">
    <citation type="submission" date="2022-08" db="EMBL/GenBank/DDBJ databases">
        <authorList>
            <person name="Abuwarda M.A."/>
            <person name="Alvarez A."/>
            <person name="Batteikh M."/>
            <person name="Baughman A.P."/>
            <person name="Chavez V."/>
            <person name="Cheng C."/>
            <person name="Cosentino E.J."/>
            <person name="Di Blasi D.L."/>
            <person name="Dooley N.L."/>
            <person name="Empson B.M."/>
            <person name="Erfanian K."/>
            <person name="Esparza P.D."/>
            <person name="Fleming H.S."/>
            <person name="Ghannam M.S."/>
            <person name="Gibbons A.C."/>
            <person name="Gonzalez C."/>
            <person name="Huq N.E."/>
            <person name="Jin K."/>
            <person name="Kamarzar M."/>
            <person name="Khaine A."/>
            <person name="Krug K.R."/>
            <person name="Lee A."/>
            <person name="Liao S."/>
            <person name="Light I."/>
            <person name="Ma Y."/>
            <person name="Magaling J.M."/>
            <person name="McLinden K.C."/>
            <person name="Melkote A."/>
            <person name="Montoya Serpas C.A."/>
            <person name="Niazmandi K."/>
            <person name="Ostroske E.C."/>
            <person name="Paek B.H."/>
            <person name="Rajiv S."/>
            <person name="Santos C.E."/>
            <person name="Semaan S.A."/>
            <person name="Senthilvelan J."/>
            <person name="Sheppy T.E."/>
            <person name="Stephenson J.C."/>
            <person name="Tenney M.E."/>
            <person name="Teoh N."/>
            <person name="Thorp J.P."/>
            <person name="Turon Font G."/>
            <person name="Uvarov E.V."/>
            <person name="Verpukhovskiy P."/>
            <person name="Wang J."/>
            <person name="Whang A.Y."/>
            <person name="Wright N.E."/>
            <person name="Wu M."/>
            <person name="Zhuang C."/>
            <person name="Bruns J.A."/>
            <person name="Chai A.E."/>
            <person name="Parikh H."/>
            <person name="Zorawik M."/>
            <person name="Garza D.R."/>
            <person name="Ngo R.T."/>
            <person name="Reddi K."/>
            <person name="Garcia-Vedrenne A.E."/>
            <person name="Freise A.C."/>
            <person name="Balish M.F."/>
            <person name="Garlena R.A."/>
            <person name="Russell D.A."/>
            <person name="Jacobs-Sera D."/>
            <person name="Hatfull G.F."/>
        </authorList>
    </citation>
    <scope>NUCLEOTIDE SEQUENCE</scope>
</reference>
<dbReference type="CDD" id="cd00093">
    <property type="entry name" value="HTH_XRE"/>
    <property type="match status" value="1"/>
</dbReference>
<evidence type="ECO:0000259" key="1">
    <source>
        <dbReference type="PROSITE" id="PS50943"/>
    </source>
</evidence>
<dbReference type="SUPFAM" id="SSF47413">
    <property type="entry name" value="lambda repressor-like DNA-binding domains"/>
    <property type="match status" value="1"/>
</dbReference>
<dbReference type="InterPro" id="IPR001387">
    <property type="entry name" value="Cro/C1-type_HTH"/>
</dbReference>
<evidence type="ECO:0000313" key="2">
    <source>
        <dbReference type="EMBL" id="UXE03811.1"/>
    </source>
</evidence>
<feature type="domain" description="HTH cro/C1-type" evidence="1">
    <location>
        <begin position="13"/>
        <end position="64"/>
    </location>
</feature>
<sequence length="72" mass="7882">MQHHSSDRIGLALRSARVGAGMTQTELAERAGIDQATLSRIERGLRDLRYIEAVRLCEAMSVDLYAPLGGAR</sequence>
<gene>
    <name evidence="2" type="primary">88</name>
    <name evidence="2" type="ORF">SEA_OBLADI_88</name>
</gene>
<dbReference type="Pfam" id="PF01381">
    <property type="entry name" value="HTH_3"/>
    <property type="match status" value="1"/>
</dbReference>
<proteinExistence type="predicted"/>
<accession>A0A977KN67</accession>
<dbReference type="Gene3D" id="1.10.260.40">
    <property type="entry name" value="lambda repressor-like DNA-binding domains"/>
    <property type="match status" value="1"/>
</dbReference>
<name>A0A977KN67_9CAUD</name>
<dbReference type="PROSITE" id="PS50943">
    <property type="entry name" value="HTH_CROC1"/>
    <property type="match status" value="1"/>
</dbReference>
<dbReference type="Proteomes" id="UP001064297">
    <property type="component" value="Segment"/>
</dbReference>
<dbReference type="EMBL" id="OP297535">
    <property type="protein sequence ID" value="UXE03811.1"/>
    <property type="molecule type" value="Genomic_DNA"/>
</dbReference>
<protein>
    <submittedName>
        <fullName evidence="2">Helix-turn-helix DNA binding domain protein</fullName>
    </submittedName>
</protein>
<keyword evidence="3" id="KW-1185">Reference proteome</keyword>
<organism evidence="2 3">
    <name type="scientific">Gordonia phage ObLaDi</name>
    <dbReference type="NCBI Taxonomy" id="2978487"/>
    <lineage>
        <taxon>Viruses</taxon>
        <taxon>Duplodnaviria</taxon>
        <taxon>Heunggongvirae</taxon>
        <taxon>Uroviricota</taxon>
        <taxon>Caudoviricetes</taxon>
        <taxon>Kruegerviridae</taxon>
        <taxon>Cafassovirus</taxon>
        <taxon>Cafassovirus obladi</taxon>
    </lineage>
</organism>